<gene>
    <name evidence="14" type="primary">atp8</name>
</gene>
<evidence type="ECO:0000256" key="13">
    <source>
        <dbReference type="SAM" id="Phobius"/>
    </source>
</evidence>
<keyword evidence="11 13" id="KW-0472">Membrane</keyword>
<reference evidence="14" key="1">
    <citation type="journal article" date="2015" name="Mol. Biol. Evol.">
        <title>Soup to Tree: The Phylogeny of Beetles Inferred by Mitochondrial Metagenomics of a Bornean Rainforest Sample.</title>
        <authorList>
            <person name="Crampton-Platt A."/>
            <person name="Timmermans M.J."/>
            <person name="Gimmel M.L."/>
            <person name="Kutty S.N."/>
            <person name="Cockerill T.D."/>
            <person name="Vun Khen C."/>
            <person name="Vogler A.P."/>
        </authorList>
    </citation>
    <scope>NUCLEOTIDE SEQUENCE</scope>
</reference>
<keyword evidence="5 12" id="KW-0138">CF(0)</keyword>
<keyword evidence="4 12" id="KW-0813">Transport</keyword>
<dbReference type="EMBL" id="MH836598">
    <property type="protein sequence ID" value="AYQ18935.1"/>
    <property type="molecule type" value="Genomic_DNA"/>
</dbReference>
<evidence type="ECO:0000256" key="3">
    <source>
        <dbReference type="ARBA" id="ARBA00011291"/>
    </source>
</evidence>
<evidence type="ECO:0000256" key="2">
    <source>
        <dbReference type="ARBA" id="ARBA00008892"/>
    </source>
</evidence>
<evidence type="ECO:0000256" key="4">
    <source>
        <dbReference type="ARBA" id="ARBA00022448"/>
    </source>
</evidence>
<organism evidence="14">
    <name type="scientific">Discolomatidae sp. 4 ACP-2013</name>
    <dbReference type="NCBI Taxonomy" id="1434487"/>
    <lineage>
        <taxon>Eukaryota</taxon>
        <taxon>Metazoa</taxon>
        <taxon>Ecdysozoa</taxon>
        <taxon>Arthropoda</taxon>
        <taxon>Hexapoda</taxon>
        <taxon>Insecta</taxon>
        <taxon>Pterygota</taxon>
        <taxon>Neoptera</taxon>
        <taxon>Endopterygota</taxon>
        <taxon>Coleoptera</taxon>
        <taxon>Polyphaga</taxon>
        <taxon>Cucujiformia</taxon>
        <taxon>Coccinelloidea</taxon>
        <taxon>Discolomatidae</taxon>
    </lineage>
</organism>
<evidence type="ECO:0000256" key="9">
    <source>
        <dbReference type="ARBA" id="ARBA00023065"/>
    </source>
</evidence>
<comment type="subcellular location">
    <subcellularLocation>
        <location evidence="1 12">Mitochondrion membrane</location>
        <topology evidence="1 12">Single-pass membrane protein</topology>
    </subcellularLocation>
</comment>
<evidence type="ECO:0000256" key="1">
    <source>
        <dbReference type="ARBA" id="ARBA00004304"/>
    </source>
</evidence>
<dbReference type="GO" id="GO:0015986">
    <property type="term" value="P:proton motive force-driven ATP synthesis"/>
    <property type="evidence" value="ECO:0007669"/>
    <property type="project" value="InterPro"/>
</dbReference>
<geneLocation type="mitochondrion" evidence="14"/>
<name>A0A3G3FWE7_9CUCU</name>
<keyword evidence="10 12" id="KW-0496">Mitochondrion</keyword>
<evidence type="ECO:0000256" key="11">
    <source>
        <dbReference type="ARBA" id="ARBA00023136"/>
    </source>
</evidence>
<sequence length="51" mass="6569">MPQMSPLNWMFLYFLFILIFFLFMIITYYQFLNNNINNKSLFKKKNYNWKW</sequence>
<comment type="similarity">
    <text evidence="2 12">Belongs to the ATPase protein 8 family.</text>
</comment>
<keyword evidence="8 13" id="KW-1133">Transmembrane helix</keyword>
<keyword evidence="7 12" id="KW-0375">Hydrogen ion transport</keyword>
<keyword evidence="9 12" id="KW-0406">Ion transport</keyword>
<proteinExistence type="inferred from homology"/>
<accession>A0A3G3FWE7</accession>
<reference evidence="14" key="2">
    <citation type="submission" date="2018-09" db="EMBL/GenBank/DDBJ databases">
        <authorList>
            <person name="James G."/>
        </authorList>
    </citation>
    <scope>NUCLEOTIDE SEQUENCE</scope>
</reference>
<protein>
    <recommendedName>
        <fullName evidence="12">ATP synthase complex subunit 8</fullName>
    </recommendedName>
</protein>
<keyword evidence="6 12" id="KW-0812">Transmembrane</keyword>
<evidence type="ECO:0000256" key="5">
    <source>
        <dbReference type="ARBA" id="ARBA00022547"/>
    </source>
</evidence>
<dbReference type="GO" id="GO:0045259">
    <property type="term" value="C:proton-transporting ATP synthase complex"/>
    <property type="evidence" value="ECO:0007669"/>
    <property type="project" value="UniProtKB-KW"/>
</dbReference>
<dbReference type="AlphaFoldDB" id="A0A3G3FWE7"/>
<evidence type="ECO:0000313" key="14">
    <source>
        <dbReference type="EMBL" id="AYQ18935.1"/>
    </source>
</evidence>
<feature type="transmembrane region" description="Helical" evidence="13">
    <location>
        <begin position="12"/>
        <end position="31"/>
    </location>
</feature>
<dbReference type="GO" id="GO:0015078">
    <property type="term" value="F:proton transmembrane transporter activity"/>
    <property type="evidence" value="ECO:0007669"/>
    <property type="project" value="InterPro"/>
</dbReference>
<evidence type="ECO:0000256" key="8">
    <source>
        <dbReference type="ARBA" id="ARBA00022989"/>
    </source>
</evidence>
<dbReference type="GO" id="GO:0031966">
    <property type="term" value="C:mitochondrial membrane"/>
    <property type="evidence" value="ECO:0007669"/>
    <property type="project" value="UniProtKB-SubCell"/>
</dbReference>
<dbReference type="InterPro" id="IPR001421">
    <property type="entry name" value="ATP8_metazoa"/>
</dbReference>
<evidence type="ECO:0000256" key="10">
    <source>
        <dbReference type="ARBA" id="ARBA00023128"/>
    </source>
</evidence>
<evidence type="ECO:0000256" key="6">
    <source>
        <dbReference type="ARBA" id="ARBA00022692"/>
    </source>
</evidence>
<dbReference type="Pfam" id="PF00895">
    <property type="entry name" value="ATP-synt_8"/>
    <property type="match status" value="1"/>
</dbReference>
<evidence type="ECO:0000256" key="7">
    <source>
        <dbReference type="ARBA" id="ARBA00022781"/>
    </source>
</evidence>
<comment type="subunit">
    <text evidence="3">F-type ATPases have 2 components, CF(1) - the catalytic core - and CF(0) - the membrane proton channel.</text>
</comment>
<evidence type="ECO:0000256" key="12">
    <source>
        <dbReference type="RuleBase" id="RU003661"/>
    </source>
</evidence>